<reference evidence="1 3" key="1">
    <citation type="submission" date="2020-07" db="EMBL/GenBank/DDBJ databases">
        <title>Description of Limosilactobacillus balticus sp. nov., Limosilactobacillus agrestis sp. nov., Limosilactobacillus albertensis sp. nov., Limosilactobacillus rudii sp. nov., Limosilactobacillus fastidiosus sp. nov., five novel Limosilactobacillus species isolated from the vertebrate gastrointestinal tract, and proposal of 6 subspecies of Limosilactobacillus reuteri adapted to the gastrointestinal tract of specific vertebrate hosts.</title>
        <authorList>
            <person name="Li F."/>
            <person name="Cheng C."/>
            <person name="Zheng J."/>
            <person name="Quevedo R.M."/>
            <person name="Li J."/>
            <person name="Roos S."/>
            <person name="Gaenzle M.G."/>
            <person name="Walter J."/>
        </authorList>
    </citation>
    <scope>NUCLEOTIDE SEQUENCE [LARGE SCALE GENOMIC DNA]</scope>
    <source>
        <strain evidence="1 3">BG-MG3-A</strain>
    </source>
</reference>
<organism evidence="1 3">
    <name type="scientific">Limosilactobacillus agrestis</name>
    <dbReference type="NCBI Taxonomy" id="2759748"/>
    <lineage>
        <taxon>Bacteria</taxon>
        <taxon>Bacillati</taxon>
        <taxon>Bacillota</taxon>
        <taxon>Bacilli</taxon>
        <taxon>Lactobacillales</taxon>
        <taxon>Lactobacillaceae</taxon>
        <taxon>Limosilactobacillus</taxon>
    </lineage>
</organism>
<dbReference type="Proteomes" id="UP000534578">
    <property type="component" value="Unassembled WGS sequence"/>
</dbReference>
<accession>A0A7W3UI34</accession>
<evidence type="ECO:0000313" key="3">
    <source>
        <dbReference type="Proteomes" id="UP000534578"/>
    </source>
</evidence>
<name>A0A7W3UI34_9LACO</name>
<evidence type="ECO:0008006" key="5">
    <source>
        <dbReference type="Google" id="ProtNLM"/>
    </source>
</evidence>
<proteinExistence type="predicted"/>
<protein>
    <recommendedName>
        <fullName evidence="5">Bacteriocin</fullName>
    </recommendedName>
</protein>
<sequence length="56" mass="6296">MTTKKLKSSELEKIIGGRSWVSKGWYYTSYGWASGIAAKKRFPGAFLNNAFFVTSK</sequence>
<dbReference type="Proteomes" id="UP001199710">
    <property type="component" value="Unassembled WGS sequence"/>
</dbReference>
<evidence type="ECO:0000313" key="1">
    <source>
        <dbReference type="EMBL" id="MBB1095967.1"/>
    </source>
</evidence>
<evidence type="ECO:0000313" key="2">
    <source>
        <dbReference type="EMBL" id="MCD7131350.1"/>
    </source>
</evidence>
<dbReference type="RefSeq" id="WP_182578827.1">
    <property type="nucleotide sequence ID" value="NZ_JACIVE010000059.1"/>
</dbReference>
<comment type="caution">
    <text evidence="1">The sequence shown here is derived from an EMBL/GenBank/DDBJ whole genome shotgun (WGS) entry which is preliminary data.</text>
</comment>
<keyword evidence="4" id="KW-1185">Reference proteome</keyword>
<dbReference type="EMBL" id="JAJPDE010000077">
    <property type="protein sequence ID" value="MCD7131350.1"/>
    <property type="molecule type" value="Genomic_DNA"/>
</dbReference>
<evidence type="ECO:0000313" key="4">
    <source>
        <dbReference type="Proteomes" id="UP001199710"/>
    </source>
</evidence>
<gene>
    <name evidence="1" type="ORF">H5R92_07260</name>
    <name evidence="2" type="ORF">LTY36_09170</name>
</gene>
<dbReference type="AlphaFoldDB" id="A0A7W3UI34"/>
<dbReference type="EMBL" id="JACIVE010000059">
    <property type="protein sequence ID" value="MBB1095967.1"/>
    <property type="molecule type" value="Genomic_DNA"/>
</dbReference>
<reference evidence="2 4" key="2">
    <citation type="submission" date="2021-12" db="EMBL/GenBank/DDBJ databases">
        <title>A phylogenomic analysis of Limosilactobacillus reuteri reveals ancient and stable evolutionary relationships with rodents and birds and zoonotic transmission to humans.</title>
        <authorList>
            <person name="Li F."/>
            <person name="Li X."/>
            <person name="Cheng C."/>
            <person name="Tollenaar S."/>
            <person name="Zhang J.S."/>
            <person name="Simpson D."/>
            <person name="Tasseva G."/>
            <person name="Perez-Munoz M.E."/>
            <person name="Frese S."/>
            <person name="Gaenzle M.G."/>
            <person name="Walter J."/>
            <person name="Zheng J."/>
        </authorList>
    </citation>
    <scope>NUCLEOTIDE SEQUENCE [LARGE SCALE GENOMIC DNA]</scope>
    <source>
        <strain evidence="2 4">BG-MG3-B</strain>
    </source>
</reference>